<evidence type="ECO:0000313" key="2">
    <source>
        <dbReference type="Proteomes" id="UP000028401"/>
    </source>
</evidence>
<dbReference type="EMBL" id="AZSI01000017">
    <property type="protein sequence ID" value="KEY62965.1"/>
    <property type="molecule type" value="Genomic_DNA"/>
</dbReference>
<dbReference type="Proteomes" id="UP000028401">
    <property type="component" value="Unassembled WGS sequence"/>
</dbReference>
<dbReference type="SUPFAM" id="SSF52540">
    <property type="entry name" value="P-loop containing nucleoside triphosphate hydrolases"/>
    <property type="match status" value="1"/>
</dbReference>
<reference evidence="1 2" key="1">
    <citation type="submission" date="2014-06" db="EMBL/GenBank/DDBJ databases">
        <title>Draft genome sequence of the putrescine producing strain Lactococcus lactis subsp cremoris GE214.</title>
        <authorList>
            <person name="Ladero V."/>
            <person name="Linares D.M."/>
            <person name="del Rio B."/>
            <person name="Mayo B."/>
            <person name="Martin M.C."/>
            <person name="Fernandez M."/>
            <person name="Alvarez M.A."/>
        </authorList>
    </citation>
    <scope>NUCLEOTIDE SEQUENCE [LARGE SCALE GENOMIC DNA]</scope>
    <source>
        <strain evidence="1 2">GE214</strain>
    </source>
</reference>
<accession>A0A084ACD6</accession>
<dbReference type="AlphaFoldDB" id="A0A084ACD6"/>
<dbReference type="GO" id="GO:0008408">
    <property type="term" value="F:3'-5' exonuclease activity"/>
    <property type="evidence" value="ECO:0007669"/>
    <property type="project" value="InterPro"/>
</dbReference>
<protein>
    <submittedName>
        <fullName evidence="1">DNA polymerase III</fullName>
    </submittedName>
</protein>
<dbReference type="InterPro" id="IPR004622">
    <property type="entry name" value="DNA_pol_HolB"/>
</dbReference>
<organism evidence="1 2">
    <name type="scientific">Lactococcus cremoris subsp. cremoris GE214</name>
    <dbReference type="NCBI Taxonomy" id="1415168"/>
    <lineage>
        <taxon>Bacteria</taxon>
        <taxon>Bacillati</taxon>
        <taxon>Bacillota</taxon>
        <taxon>Bacilli</taxon>
        <taxon>Lactobacillales</taxon>
        <taxon>Streptococcaceae</taxon>
        <taxon>Lactococcus</taxon>
        <taxon>Lactococcus cremoris subsp. cremoris</taxon>
    </lineage>
</organism>
<dbReference type="NCBIfam" id="NF005581">
    <property type="entry name" value="PRK07276.1"/>
    <property type="match status" value="1"/>
</dbReference>
<dbReference type="SMR" id="A0A084ACD6"/>
<dbReference type="Gene3D" id="3.40.50.300">
    <property type="entry name" value="P-loop containing nucleotide triphosphate hydrolases"/>
    <property type="match status" value="1"/>
</dbReference>
<comment type="caution">
    <text evidence="1">The sequence shown here is derived from an EMBL/GenBank/DDBJ whole genome shotgun (WGS) entry which is preliminary data.</text>
</comment>
<dbReference type="GO" id="GO:0006261">
    <property type="term" value="P:DNA-templated DNA replication"/>
    <property type="evidence" value="ECO:0007669"/>
    <property type="project" value="TreeGrafter"/>
</dbReference>
<dbReference type="GO" id="GO:0003887">
    <property type="term" value="F:DNA-directed DNA polymerase activity"/>
    <property type="evidence" value="ECO:0007669"/>
    <property type="project" value="InterPro"/>
</dbReference>
<dbReference type="PANTHER" id="PTHR11669:SF8">
    <property type="entry name" value="DNA POLYMERASE III SUBUNIT DELTA"/>
    <property type="match status" value="1"/>
</dbReference>
<proteinExistence type="predicted"/>
<dbReference type="PANTHER" id="PTHR11669">
    <property type="entry name" value="REPLICATION FACTOR C / DNA POLYMERASE III GAMMA-TAU SUBUNIT"/>
    <property type="match status" value="1"/>
</dbReference>
<evidence type="ECO:0000313" key="1">
    <source>
        <dbReference type="EMBL" id="KEY62965.1"/>
    </source>
</evidence>
<dbReference type="RefSeq" id="WP_011834463.1">
    <property type="nucleotide sequence ID" value="NZ_AZSI01000017.1"/>
</dbReference>
<gene>
    <name evidence="1" type="ORF">U725_00864</name>
</gene>
<dbReference type="NCBIfam" id="TIGR00678">
    <property type="entry name" value="holB"/>
    <property type="match status" value="1"/>
</dbReference>
<name>A0A084ACD6_LACLC</name>
<sequence length="286" mass="33053">MEIVDIQPQLYKQFSTILQHGKLSHAYLFSGGFGSFELAIWLSQALFCENPENSLPCGHCRSCRLVAQQEFADLHIVEPDGQTIKTAQIRDLTQVFSESGYEGKQQVLLIREAEKMHPNAANALLKSIEEPETEIVVFLLTDNENMILQTIKSRTQIINFRKNVQFLQDFLEKNGILKTQAELLAEICNSTDRALELAQQSWFNEGLQRIQHFVKLLKKSADEAFLYLKDLVEIFDDKEKQNQAFELLLQLFNQERMSQELLKTFQAIKMWKSNVRFESSLTFIVL</sequence>
<dbReference type="PATRIC" id="fig|1415168.3.peg.922"/>
<dbReference type="InterPro" id="IPR050238">
    <property type="entry name" value="DNA_Rep/Repair_Clamp_Loader"/>
</dbReference>
<dbReference type="Pfam" id="PF13177">
    <property type="entry name" value="DNA_pol3_delta2"/>
    <property type="match status" value="1"/>
</dbReference>
<dbReference type="InterPro" id="IPR027417">
    <property type="entry name" value="P-loop_NTPase"/>
</dbReference>